<evidence type="ECO:0008006" key="3">
    <source>
        <dbReference type="Google" id="ProtNLM"/>
    </source>
</evidence>
<reference evidence="1 2" key="1">
    <citation type="submission" date="2019-07" db="EMBL/GenBank/DDBJ databases">
        <title>Whole genome shotgun sequence of Nocardia ninae NBRC 108245.</title>
        <authorList>
            <person name="Hosoyama A."/>
            <person name="Uohara A."/>
            <person name="Ohji S."/>
            <person name="Ichikawa N."/>
        </authorList>
    </citation>
    <scope>NUCLEOTIDE SEQUENCE [LARGE SCALE GENOMIC DNA]</scope>
    <source>
        <strain evidence="1 2">NBRC 108245</strain>
    </source>
</reference>
<dbReference type="PANTHER" id="PTHR34309:SF1">
    <property type="entry name" value="PROTEIN GLCG"/>
    <property type="match status" value="1"/>
</dbReference>
<dbReference type="AlphaFoldDB" id="A0A511MER3"/>
<dbReference type="SUPFAM" id="SSF143744">
    <property type="entry name" value="GlcG-like"/>
    <property type="match status" value="1"/>
</dbReference>
<dbReference type="EMBL" id="BJXA01000015">
    <property type="protein sequence ID" value="GEM38346.1"/>
    <property type="molecule type" value="Genomic_DNA"/>
</dbReference>
<dbReference type="Proteomes" id="UP000321424">
    <property type="component" value="Unassembled WGS sequence"/>
</dbReference>
<dbReference type="InterPro" id="IPR038084">
    <property type="entry name" value="PduO/GlcC-like_sf"/>
</dbReference>
<proteinExistence type="predicted"/>
<evidence type="ECO:0000313" key="2">
    <source>
        <dbReference type="Proteomes" id="UP000321424"/>
    </source>
</evidence>
<organism evidence="1 2">
    <name type="scientific">Nocardia ninae NBRC 108245</name>
    <dbReference type="NCBI Taxonomy" id="1210091"/>
    <lineage>
        <taxon>Bacteria</taxon>
        <taxon>Bacillati</taxon>
        <taxon>Actinomycetota</taxon>
        <taxon>Actinomycetes</taxon>
        <taxon>Mycobacteriales</taxon>
        <taxon>Nocardiaceae</taxon>
        <taxon>Nocardia</taxon>
    </lineage>
</organism>
<dbReference type="Pfam" id="PF03928">
    <property type="entry name" value="HbpS-like"/>
    <property type="match status" value="1"/>
</dbReference>
<dbReference type="RefSeq" id="WP_147130522.1">
    <property type="nucleotide sequence ID" value="NZ_BJXA01000015.1"/>
</dbReference>
<dbReference type="OrthoDB" id="9778896at2"/>
<dbReference type="PANTHER" id="PTHR34309">
    <property type="entry name" value="SLR1406 PROTEIN"/>
    <property type="match status" value="1"/>
</dbReference>
<comment type="caution">
    <text evidence="1">The sequence shown here is derived from an EMBL/GenBank/DDBJ whole genome shotgun (WGS) entry which is preliminary data.</text>
</comment>
<evidence type="ECO:0000313" key="1">
    <source>
        <dbReference type="EMBL" id="GEM38346.1"/>
    </source>
</evidence>
<keyword evidence="2" id="KW-1185">Reference proteome</keyword>
<dbReference type="Gene3D" id="3.30.450.150">
    <property type="entry name" value="Haem-degrading domain"/>
    <property type="match status" value="1"/>
</dbReference>
<dbReference type="InterPro" id="IPR005624">
    <property type="entry name" value="PduO/GlcC-like"/>
</dbReference>
<name>A0A511MER3_9NOCA</name>
<accession>A0A511MER3</accession>
<protein>
    <recommendedName>
        <fullName evidence="3">PduO protein</fullName>
    </recommendedName>
</protein>
<dbReference type="InterPro" id="IPR052517">
    <property type="entry name" value="GlcG_carb_metab_protein"/>
</dbReference>
<sequence length="139" mass="14403">MPEPQDVPTTQIGLDHAHQLITCGRTAAEELGLCAVFAVLDTGANLVAFARMDRAWLASNDLAVAKARTSVTFQAPSEALNTPLQLNQPVPHFDHLNGGLLLMAGGLPILDDAGQLIGAIGVSGGTPEQDAEIARAALS</sequence>
<gene>
    <name evidence="1" type="ORF">NN4_28650</name>
</gene>